<evidence type="ECO:0000313" key="2">
    <source>
        <dbReference type="Proteomes" id="UP001215598"/>
    </source>
</evidence>
<proteinExistence type="predicted"/>
<comment type="caution">
    <text evidence="1">The sequence shown here is derived from an EMBL/GenBank/DDBJ whole genome shotgun (WGS) entry which is preliminary data.</text>
</comment>
<organism evidence="1 2">
    <name type="scientific">Mycena metata</name>
    <dbReference type="NCBI Taxonomy" id="1033252"/>
    <lineage>
        <taxon>Eukaryota</taxon>
        <taxon>Fungi</taxon>
        <taxon>Dikarya</taxon>
        <taxon>Basidiomycota</taxon>
        <taxon>Agaricomycotina</taxon>
        <taxon>Agaricomycetes</taxon>
        <taxon>Agaricomycetidae</taxon>
        <taxon>Agaricales</taxon>
        <taxon>Marasmiineae</taxon>
        <taxon>Mycenaceae</taxon>
        <taxon>Mycena</taxon>
    </lineage>
</organism>
<dbReference type="AlphaFoldDB" id="A0AAD7NR12"/>
<keyword evidence="2" id="KW-1185">Reference proteome</keyword>
<sequence>MSANIVAFISGNGVLVTTRGPGKVHLLSYASNFPGLPNHVGATTTTNSGVTRFMISHSYTFTQFAFYWEGTGEAVFSIGNELLHQPVGSSWTQAVNIQYGGQPAINSDVSGQVPSAVQRDNEVTCFIIPDLI</sequence>
<accession>A0AAD7NR12</accession>
<name>A0AAD7NR12_9AGAR</name>
<evidence type="ECO:0000313" key="1">
    <source>
        <dbReference type="EMBL" id="KAJ7771517.1"/>
    </source>
</evidence>
<protein>
    <submittedName>
        <fullName evidence="1">Uncharacterized protein</fullName>
    </submittedName>
</protein>
<dbReference type="Proteomes" id="UP001215598">
    <property type="component" value="Unassembled WGS sequence"/>
</dbReference>
<gene>
    <name evidence="1" type="ORF">B0H16DRAFT_1409908</name>
</gene>
<dbReference type="EMBL" id="JARKIB010000015">
    <property type="protein sequence ID" value="KAJ7771517.1"/>
    <property type="molecule type" value="Genomic_DNA"/>
</dbReference>
<reference evidence="1" key="1">
    <citation type="submission" date="2023-03" db="EMBL/GenBank/DDBJ databases">
        <title>Massive genome expansion in bonnet fungi (Mycena s.s.) driven by repeated elements and novel gene families across ecological guilds.</title>
        <authorList>
            <consortium name="Lawrence Berkeley National Laboratory"/>
            <person name="Harder C.B."/>
            <person name="Miyauchi S."/>
            <person name="Viragh M."/>
            <person name="Kuo A."/>
            <person name="Thoen E."/>
            <person name="Andreopoulos B."/>
            <person name="Lu D."/>
            <person name="Skrede I."/>
            <person name="Drula E."/>
            <person name="Henrissat B."/>
            <person name="Morin E."/>
            <person name="Kohler A."/>
            <person name="Barry K."/>
            <person name="LaButti K."/>
            <person name="Morin E."/>
            <person name="Salamov A."/>
            <person name="Lipzen A."/>
            <person name="Mereny Z."/>
            <person name="Hegedus B."/>
            <person name="Baldrian P."/>
            <person name="Stursova M."/>
            <person name="Weitz H."/>
            <person name="Taylor A."/>
            <person name="Grigoriev I.V."/>
            <person name="Nagy L.G."/>
            <person name="Martin F."/>
            <person name="Kauserud H."/>
        </authorList>
    </citation>
    <scope>NUCLEOTIDE SEQUENCE</scope>
    <source>
        <strain evidence="1">CBHHK182m</strain>
    </source>
</reference>